<comment type="caution">
    <text evidence="4">The sequence shown here is derived from an EMBL/GenBank/DDBJ whole genome shotgun (WGS) entry which is preliminary data.</text>
</comment>
<dbReference type="GO" id="GO:0007094">
    <property type="term" value="P:mitotic spindle assembly checkpoint signaling"/>
    <property type="evidence" value="ECO:0007669"/>
    <property type="project" value="InterPro"/>
</dbReference>
<feature type="compositionally biased region" description="Low complexity" evidence="1">
    <location>
        <begin position="258"/>
        <end position="285"/>
    </location>
</feature>
<dbReference type="Gene3D" id="1.25.40.430">
    <property type="match status" value="1"/>
</dbReference>
<accession>A0A813KJM7</accession>
<evidence type="ECO:0000313" key="5">
    <source>
        <dbReference type="Proteomes" id="UP000626109"/>
    </source>
</evidence>
<dbReference type="PANTHER" id="PTHR14030">
    <property type="entry name" value="MITOTIC CHECKPOINT SERINE/THREONINE-PROTEIN KINASE BUB1"/>
    <property type="match status" value="1"/>
</dbReference>
<feature type="compositionally biased region" description="Polar residues" evidence="1">
    <location>
        <begin position="294"/>
        <end position="307"/>
    </location>
</feature>
<evidence type="ECO:0000313" key="3">
    <source>
        <dbReference type="EMBL" id="CAE8609405.1"/>
    </source>
</evidence>
<dbReference type="GO" id="GO:0051754">
    <property type="term" value="P:meiotic sister chromatid cohesion, centromeric"/>
    <property type="evidence" value="ECO:0007669"/>
    <property type="project" value="TreeGrafter"/>
</dbReference>
<keyword evidence="6" id="KW-1185">Reference proteome</keyword>
<dbReference type="GO" id="GO:0004672">
    <property type="term" value="F:protein kinase activity"/>
    <property type="evidence" value="ECO:0007669"/>
    <property type="project" value="TreeGrafter"/>
</dbReference>
<feature type="region of interest" description="Disordered" evidence="1">
    <location>
        <begin position="386"/>
        <end position="419"/>
    </location>
</feature>
<protein>
    <recommendedName>
        <fullName evidence="2">BUB1 N-terminal domain-containing protein</fullName>
    </recommendedName>
</protein>
<organism evidence="4 5">
    <name type="scientific">Polarella glacialis</name>
    <name type="common">Dinoflagellate</name>
    <dbReference type="NCBI Taxonomy" id="89957"/>
    <lineage>
        <taxon>Eukaryota</taxon>
        <taxon>Sar</taxon>
        <taxon>Alveolata</taxon>
        <taxon>Dinophyceae</taxon>
        <taxon>Suessiales</taxon>
        <taxon>Suessiaceae</taxon>
        <taxon>Polarella</taxon>
    </lineage>
</organism>
<feature type="compositionally biased region" description="Basic and acidic residues" evidence="1">
    <location>
        <begin position="386"/>
        <end position="395"/>
    </location>
</feature>
<dbReference type="InterPro" id="IPR015661">
    <property type="entry name" value="Bub1/Mad3"/>
</dbReference>
<dbReference type="PANTHER" id="PTHR14030:SF4">
    <property type="entry name" value="BUB1 KINASE, ISOFORM A-RELATED"/>
    <property type="match status" value="1"/>
</dbReference>
<feature type="region of interest" description="Disordered" evidence="1">
    <location>
        <begin position="515"/>
        <end position="534"/>
    </location>
</feature>
<dbReference type="AlphaFoldDB" id="A0A813KJM7"/>
<feature type="domain" description="BUB1 N-terminal" evidence="2">
    <location>
        <begin position="97"/>
        <end position="274"/>
    </location>
</feature>
<dbReference type="PROSITE" id="PS51489">
    <property type="entry name" value="BUB1_N"/>
    <property type="match status" value="1"/>
</dbReference>
<feature type="region of interest" description="Disordered" evidence="1">
    <location>
        <begin position="322"/>
        <end position="357"/>
    </location>
</feature>
<reference evidence="4" key="1">
    <citation type="submission" date="2021-02" db="EMBL/GenBank/DDBJ databases">
        <authorList>
            <person name="Dougan E. K."/>
            <person name="Rhodes N."/>
            <person name="Thang M."/>
            <person name="Chan C."/>
        </authorList>
    </citation>
    <scope>NUCLEOTIDE SEQUENCE</scope>
</reference>
<dbReference type="OrthoDB" id="248495at2759"/>
<evidence type="ECO:0000259" key="2">
    <source>
        <dbReference type="PROSITE" id="PS51489"/>
    </source>
</evidence>
<evidence type="ECO:0000256" key="1">
    <source>
        <dbReference type="SAM" id="MobiDB-lite"/>
    </source>
</evidence>
<proteinExistence type="predicted"/>
<gene>
    <name evidence="3" type="ORF">PGLA1383_LOCUS27231</name>
    <name evidence="4" type="ORF">PGLA2088_LOCUS31770</name>
</gene>
<evidence type="ECO:0000313" key="4">
    <source>
        <dbReference type="EMBL" id="CAE8700758.1"/>
    </source>
</evidence>
<evidence type="ECO:0000313" key="6">
    <source>
        <dbReference type="Proteomes" id="UP000654075"/>
    </source>
</evidence>
<sequence length="728" mass="77872">MAGWNYGSLPQARWEPDANQFGKENTKPLRVPDLLQSRKGEGGAISGAVRPSQARPVYEGPVPPPAVSVYEGPVPPPVVGPPPAVAREGPFAAAKDFEAALASTGSGRGDVVQLWTDYVQITLITRAEREALIARACHSLSADPRHHQDWRLLRLWVKFAEAQQQPASVFASLEARNIGTSHALLYEAWSSSLEIRRQFEEAAEVYRRGLACGAQPQDRLRARRAEFDERMRQRAARIAKEGLKRTAGCPTTSRAGLQPHQQPQQRQQQPEQTRQLQQPQQPQQQREQKPGQRDPSSQTHNRLQSSAPVAATHWAQPLQPAMDDGEAQAAQRHQRQQRQQQLQLQSHQQQQQIGTAGHNRAGAFRLASANAVMEAPRPVRVHFEASHAAASDHKPVASTSLPRDKWSFPSQGDPTAPAKWAAQTAAQAATAAQSAAATAQAKWAVQTAAQAAADTAAAASASAPGGTVPAAAFAPLAAGIPAATVAAIIAPRSGEVAFVHPPTGSRQRLTCRKQVGRAAEQPSQDTTPLEPVSRKRPLETDVFEDAGADVFEDAREHANDECMSGMDVDASSCTPANASAAGQVEQAVAGTDQDKTGAPASKRRRFGGWFTPLTGLFGSRKPLASQAVVEPATEEEEEVDEVAAAATAAIAKAAAARAARAAEVEEEKERALSFGLEAMGEMLLEERELEASRQTAALAPKPADVPAATVSKAGGMFSSWLPFAGWKR</sequence>
<dbReference type="EMBL" id="CAJNNV010024303">
    <property type="protein sequence ID" value="CAE8609405.1"/>
    <property type="molecule type" value="Genomic_DNA"/>
</dbReference>
<dbReference type="InterPro" id="IPR013212">
    <property type="entry name" value="Mad3/Bub1_I"/>
</dbReference>
<name>A0A813KJM7_POLGL</name>
<feature type="compositionally biased region" description="Low complexity" evidence="1">
    <location>
        <begin position="327"/>
        <end position="352"/>
    </location>
</feature>
<dbReference type="Proteomes" id="UP000626109">
    <property type="component" value="Unassembled WGS sequence"/>
</dbReference>
<feature type="region of interest" description="Disordered" evidence="1">
    <location>
        <begin position="1"/>
        <end position="57"/>
    </location>
</feature>
<dbReference type="Proteomes" id="UP000654075">
    <property type="component" value="Unassembled WGS sequence"/>
</dbReference>
<dbReference type="GO" id="GO:0032991">
    <property type="term" value="C:protein-containing complex"/>
    <property type="evidence" value="ECO:0007669"/>
    <property type="project" value="UniProtKB-ARBA"/>
</dbReference>
<dbReference type="EMBL" id="CAJNNW010029581">
    <property type="protein sequence ID" value="CAE8700758.1"/>
    <property type="molecule type" value="Genomic_DNA"/>
</dbReference>
<dbReference type="SMART" id="SM00777">
    <property type="entry name" value="Mad3_BUB1_I"/>
    <property type="match status" value="1"/>
</dbReference>
<feature type="region of interest" description="Disordered" evidence="1">
    <location>
        <begin position="237"/>
        <end position="308"/>
    </location>
</feature>
<dbReference type="Pfam" id="PF08311">
    <property type="entry name" value="Mad3_BUB1_I"/>
    <property type="match status" value="1"/>
</dbReference>